<keyword evidence="3" id="KW-0227">DNA damage</keyword>
<feature type="domain" description="DNA repair metallo-beta-lactamase" evidence="6">
    <location>
        <begin position="6"/>
        <end position="67"/>
    </location>
</feature>
<dbReference type="PANTHER" id="PTHR23240">
    <property type="entry name" value="DNA CROSS-LINK REPAIR PROTEIN PSO2/SNM1-RELATED"/>
    <property type="match status" value="1"/>
</dbReference>
<dbReference type="InterPro" id="IPR036866">
    <property type="entry name" value="RibonucZ/Hydroxyglut_hydro"/>
</dbReference>
<dbReference type="EMBL" id="JAJJMB010008589">
    <property type="protein sequence ID" value="KAI3922989.1"/>
    <property type="molecule type" value="Genomic_DNA"/>
</dbReference>
<evidence type="ECO:0000256" key="1">
    <source>
        <dbReference type="ARBA" id="ARBA00004123"/>
    </source>
</evidence>
<dbReference type="Pfam" id="PF07522">
    <property type="entry name" value="DRMBL"/>
    <property type="match status" value="1"/>
</dbReference>
<evidence type="ECO:0000259" key="6">
    <source>
        <dbReference type="Pfam" id="PF07522"/>
    </source>
</evidence>
<dbReference type="AlphaFoldDB" id="A0AAD4XL79"/>
<evidence type="ECO:0000256" key="5">
    <source>
        <dbReference type="ARBA" id="ARBA00023242"/>
    </source>
</evidence>
<dbReference type="Gene3D" id="3.60.15.10">
    <property type="entry name" value="Ribonuclease Z/Hydroxyacylglutathione hydrolase-like"/>
    <property type="match status" value="1"/>
</dbReference>
<dbReference type="Gene3D" id="3.40.50.12650">
    <property type="match status" value="1"/>
</dbReference>
<evidence type="ECO:0000256" key="3">
    <source>
        <dbReference type="ARBA" id="ARBA00022763"/>
    </source>
</evidence>
<evidence type="ECO:0000313" key="8">
    <source>
        <dbReference type="Proteomes" id="UP001202328"/>
    </source>
</evidence>
<dbReference type="PANTHER" id="PTHR23240:SF6">
    <property type="entry name" value="DNA CROSS-LINK REPAIR 1A PROTEIN"/>
    <property type="match status" value="1"/>
</dbReference>
<organism evidence="7 8">
    <name type="scientific">Papaver atlanticum</name>
    <dbReference type="NCBI Taxonomy" id="357466"/>
    <lineage>
        <taxon>Eukaryota</taxon>
        <taxon>Viridiplantae</taxon>
        <taxon>Streptophyta</taxon>
        <taxon>Embryophyta</taxon>
        <taxon>Tracheophyta</taxon>
        <taxon>Spermatophyta</taxon>
        <taxon>Magnoliopsida</taxon>
        <taxon>Ranunculales</taxon>
        <taxon>Papaveraceae</taxon>
        <taxon>Papaveroideae</taxon>
        <taxon>Papaver</taxon>
    </lineage>
</organism>
<comment type="similarity">
    <text evidence="2">Belongs to the DNA repair metallo-beta-lactamase (DRMBL) family.</text>
</comment>
<accession>A0AAD4XL79</accession>
<sequence length="120" mass="13902">MATAPSCFSPTVWTFGKVKKNSPGRWFKQGTTFRYEVPYSGHCSFTELREFVKFISQQHIIPSVNNSDRLKGLYPPVRNEICRLQILKMVNGILNIFKKKTAPKEVLRENKREMSTARGY</sequence>
<keyword evidence="8" id="KW-1185">Reference proteome</keyword>
<dbReference type="GO" id="GO:0006303">
    <property type="term" value="P:double-strand break repair via nonhomologous end joining"/>
    <property type="evidence" value="ECO:0007669"/>
    <property type="project" value="TreeGrafter"/>
</dbReference>
<evidence type="ECO:0000256" key="4">
    <source>
        <dbReference type="ARBA" id="ARBA00023204"/>
    </source>
</evidence>
<evidence type="ECO:0000313" key="7">
    <source>
        <dbReference type="EMBL" id="KAI3922989.1"/>
    </source>
</evidence>
<protein>
    <recommendedName>
        <fullName evidence="6">DNA repair metallo-beta-lactamase domain-containing protein</fullName>
    </recommendedName>
</protein>
<reference evidence="7" key="1">
    <citation type="submission" date="2022-04" db="EMBL/GenBank/DDBJ databases">
        <title>A functionally conserved STORR gene fusion in Papaver species that diverged 16.8 million years ago.</title>
        <authorList>
            <person name="Catania T."/>
        </authorList>
    </citation>
    <scope>NUCLEOTIDE SEQUENCE</scope>
    <source>
        <strain evidence="7">S-188037</strain>
    </source>
</reference>
<gene>
    <name evidence="7" type="ORF">MKW98_013523</name>
</gene>
<evidence type="ECO:0000256" key="2">
    <source>
        <dbReference type="ARBA" id="ARBA00010304"/>
    </source>
</evidence>
<keyword evidence="5" id="KW-0539">Nucleus</keyword>
<proteinExistence type="inferred from homology"/>
<dbReference type="GO" id="GO:0003684">
    <property type="term" value="F:damaged DNA binding"/>
    <property type="evidence" value="ECO:0007669"/>
    <property type="project" value="TreeGrafter"/>
</dbReference>
<comment type="caution">
    <text evidence="7">The sequence shown here is derived from an EMBL/GenBank/DDBJ whole genome shotgun (WGS) entry which is preliminary data.</text>
</comment>
<dbReference type="GO" id="GO:0035312">
    <property type="term" value="F:5'-3' DNA exonuclease activity"/>
    <property type="evidence" value="ECO:0007669"/>
    <property type="project" value="TreeGrafter"/>
</dbReference>
<dbReference type="GO" id="GO:0036297">
    <property type="term" value="P:interstrand cross-link repair"/>
    <property type="evidence" value="ECO:0007669"/>
    <property type="project" value="TreeGrafter"/>
</dbReference>
<comment type="subcellular location">
    <subcellularLocation>
        <location evidence="1">Nucleus</location>
    </subcellularLocation>
</comment>
<dbReference type="Proteomes" id="UP001202328">
    <property type="component" value="Unassembled WGS sequence"/>
</dbReference>
<keyword evidence="4" id="KW-0234">DNA repair</keyword>
<dbReference type="GO" id="GO:0005634">
    <property type="term" value="C:nucleus"/>
    <property type="evidence" value="ECO:0007669"/>
    <property type="project" value="UniProtKB-SubCell"/>
</dbReference>
<name>A0AAD4XL79_9MAGN</name>
<dbReference type="InterPro" id="IPR011084">
    <property type="entry name" value="DRMBL"/>
</dbReference>